<dbReference type="RefSeq" id="WP_188750964.1">
    <property type="nucleotide sequence ID" value="NZ_BMIJ01000008.1"/>
</dbReference>
<comment type="caution">
    <text evidence="2">The sequence shown here is derived from an EMBL/GenBank/DDBJ whole genome shotgun (WGS) entry which is preliminary data.</text>
</comment>
<evidence type="ECO:0000313" key="2">
    <source>
        <dbReference type="EMBL" id="GGC06874.1"/>
    </source>
</evidence>
<sequence length="261" mass="29513">MPNIIYWNPRKKYFKNKPFSYLPIYKRVNNFGDLIGPMLVDKILSESKKKVNCAKSDVNLLTVGSILHFASDGDVLWGTGRNGKILNKYDFNSLDIRAIRGPLTQDFLEKKSISCPSVFGDPGLLFPTYFHKYVSQSFHKKYDFTVVPNLNDLDYYKQDANVVSPTGKFDEIISRIVQSNFVVGSSLHAIIIAEAFGIPARLIKSQNEDDFKYEDYYLGSGRGGFNAARSVGSALEMGGEPSIDWDGKKLLESFPYDLWDK</sequence>
<evidence type="ECO:0000259" key="1">
    <source>
        <dbReference type="Pfam" id="PF04230"/>
    </source>
</evidence>
<organism evidence="2 3">
    <name type="scientific">Marinobacterium zhoushanense</name>
    <dbReference type="NCBI Taxonomy" id="1679163"/>
    <lineage>
        <taxon>Bacteria</taxon>
        <taxon>Pseudomonadati</taxon>
        <taxon>Pseudomonadota</taxon>
        <taxon>Gammaproteobacteria</taxon>
        <taxon>Oceanospirillales</taxon>
        <taxon>Oceanospirillaceae</taxon>
        <taxon>Marinobacterium</taxon>
    </lineage>
</organism>
<dbReference type="EMBL" id="BMIJ01000008">
    <property type="protein sequence ID" value="GGC06874.1"/>
    <property type="molecule type" value="Genomic_DNA"/>
</dbReference>
<gene>
    <name evidence="2" type="primary">gumL</name>
    <name evidence="2" type="ORF">GCM10011352_36400</name>
</gene>
<dbReference type="InterPro" id="IPR007345">
    <property type="entry name" value="Polysacch_pyruvyl_Trfase"/>
</dbReference>
<name>A0ABQ1KQM9_9GAMM</name>
<keyword evidence="3" id="KW-1185">Reference proteome</keyword>
<protein>
    <submittedName>
        <fullName evidence="2">GumL protein</fullName>
    </submittedName>
</protein>
<accession>A0ABQ1KQM9</accession>
<evidence type="ECO:0000313" key="3">
    <source>
        <dbReference type="Proteomes" id="UP000629025"/>
    </source>
</evidence>
<dbReference type="Proteomes" id="UP000629025">
    <property type="component" value="Unassembled WGS sequence"/>
</dbReference>
<dbReference type="Pfam" id="PF04230">
    <property type="entry name" value="PS_pyruv_trans"/>
    <property type="match status" value="1"/>
</dbReference>
<proteinExistence type="predicted"/>
<reference evidence="3" key="1">
    <citation type="journal article" date="2019" name="Int. J. Syst. Evol. Microbiol.">
        <title>The Global Catalogue of Microorganisms (GCM) 10K type strain sequencing project: providing services to taxonomists for standard genome sequencing and annotation.</title>
        <authorList>
            <consortium name="The Broad Institute Genomics Platform"/>
            <consortium name="The Broad Institute Genome Sequencing Center for Infectious Disease"/>
            <person name="Wu L."/>
            <person name="Ma J."/>
        </authorList>
    </citation>
    <scope>NUCLEOTIDE SEQUENCE [LARGE SCALE GENOMIC DNA]</scope>
    <source>
        <strain evidence="3">CGMCC 1.15341</strain>
    </source>
</reference>
<feature type="domain" description="Polysaccharide pyruvyl transferase" evidence="1">
    <location>
        <begin position="91"/>
        <end position="203"/>
    </location>
</feature>